<keyword evidence="3" id="KW-1185">Reference proteome</keyword>
<comment type="caution">
    <text evidence="2">The sequence shown here is derived from an EMBL/GenBank/DDBJ whole genome shotgun (WGS) entry which is preliminary data.</text>
</comment>
<gene>
    <name evidence="2" type="ORF">TWF481_010950</name>
</gene>
<evidence type="ECO:0000256" key="1">
    <source>
        <dbReference type="SAM" id="MobiDB-lite"/>
    </source>
</evidence>
<evidence type="ECO:0000313" key="2">
    <source>
        <dbReference type="EMBL" id="KAK6498358.1"/>
    </source>
</evidence>
<accession>A0AAV9VYU5</accession>
<proteinExistence type="predicted"/>
<feature type="region of interest" description="Disordered" evidence="1">
    <location>
        <begin position="38"/>
        <end position="63"/>
    </location>
</feature>
<dbReference type="Proteomes" id="UP001370758">
    <property type="component" value="Unassembled WGS sequence"/>
</dbReference>
<organism evidence="2 3">
    <name type="scientific">Arthrobotrys musiformis</name>
    <dbReference type="NCBI Taxonomy" id="47236"/>
    <lineage>
        <taxon>Eukaryota</taxon>
        <taxon>Fungi</taxon>
        <taxon>Dikarya</taxon>
        <taxon>Ascomycota</taxon>
        <taxon>Pezizomycotina</taxon>
        <taxon>Orbiliomycetes</taxon>
        <taxon>Orbiliales</taxon>
        <taxon>Orbiliaceae</taxon>
        <taxon>Arthrobotrys</taxon>
    </lineage>
</organism>
<feature type="compositionally biased region" description="Basic and acidic residues" evidence="1">
    <location>
        <begin position="38"/>
        <end position="48"/>
    </location>
</feature>
<protein>
    <submittedName>
        <fullName evidence="2">Uncharacterized protein</fullName>
    </submittedName>
</protein>
<name>A0AAV9VYU5_9PEZI</name>
<dbReference type="AlphaFoldDB" id="A0AAV9VYU5"/>
<dbReference type="EMBL" id="JAVHJL010000008">
    <property type="protein sequence ID" value="KAK6498358.1"/>
    <property type="molecule type" value="Genomic_DNA"/>
</dbReference>
<reference evidence="2 3" key="1">
    <citation type="submission" date="2023-08" db="EMBL/GenBank/DDBJ databases">
        <authorList>
            <person name="Palmer J.M."/>
        </authorList>
    </citation>
    <scope>NUCLEOTIDE SEQUENCE [LARGE SCALE GENOMIC DNA]</scope>
    <source>
        <strain evidence="2 3">TWF481</strain>
    </source>
</reference>
<evidence type="ECO:0000313" key="3">
    <source>
        <dbReference type="Proteomes" id="UP001370758"/>
    </source>
</evidence>
<sequence>MLLVGVFSEDMKAYQFRGRTEIAHRKRVQRVPEPYWVPRRESCQEGDGRTAGPESKGGSASTIGVFDDRRYTRAETMSVGLDARSAYSRNRLTLD</sequence>